<dbReference type="GO" id="GO:0009245">
    <property type="term" value="P:lipid A biosynthetic process"/>
    <property type="evidence" value="ECO:0007669"/>
    <property type="project" value="UniProtKB-UniRule"/>
</dbReference>
<accession>A0A372IJN2</accession>
<evidence type="ECO:0000256" key="1">
    <source>
        <dbReference type="ARBA" id="ARBA00002274"/>
    </source>
</evidence>
<dbReference type="InterPro" id="IPR027417">
    <property type="entry name" value="P-loop_NTPase"/>
</dbReference>
<comment type="caution">
    <text evidence="14">The sequence shown here is derived from an EMBL/GenBank/DDBJ whole genome shotgun (WGS) entry which is preliminary data.</text>
</comment>
<evidence type="ECO:0000256" key="8">
    <source>
        <dbReference type="ARBA" id="ARBA00022741"/>
    </source>
</evidence>
<evidence type="ECO:0000256" key="6">
    <source>
        <dbReference type="ARBA" id="ARBA00022556"/>
    </source>
</evidence>
<evidence type="ECO:0000256" key="7">
    <source>
        <dbReference type="ARBA" id="ARBA00022679"/>
    </source>
</evidence>
<proteinExistence type="inferred from homology"/>
<keyword evidence="7 13" id="KW-0808">Transferase</keyword>
<gene>
    <name evidence="13 14" type="primary">lpxK</name>
    <name evidence="14" type="ORF">D0Y96_19320</name>
</gene>
<dbReference type="PANTHER" id="PTHR42724">
    <property type="entry name" value="TETRAACYLDISACCHARIDE 4'-KINASE"/>
    <property type="match status" value="1"/>
</dbReference>
<comment type="function">
    <text evidence="1 13">Transfers the gamma-phosphate of ATP to the 4'-position of a tetraacyldisaccharide 1-phosphate intermediate (termed DS-1-P) to form tetraacyldisaccharide 1,4'-bis-phosphate (lipid IVA).</text>
</comment>
<keyword evidence="10 13" id="KW-0067">ATP-binding</keyword>
<evidence type="ECO:0000256" key="12">
    <source>
        <dbReference type="ARBA" id="ARBA00029757"/>
    </source>
</evidence>
<comment type="pathway">
    <text evidence="2 13">Glycolipid biosynthesis; lipid IV(A) biosynthesis; lipid IV(A) from (3R)-3-hydroxytetradecanoyl-[acyl-carrier-protein] and UDP-N-acetyl-alpha-D-glucosamine: step 6/6.</text>
</comment>
<keyword evidence="8 13" id="KW-0547">Nucleotide-binding</keyword>
<sequence length="389" mass="42478">MGARRDLRDPARRAAADTGSPARRCILRAVAGGAGQAGLRERGGRNGAGRRCADGAGAEGAACGGRGLSRLLYPLVPLYAAAAAAKSAAYDRGWLRAKRLRWPVVSVGNLSVGGSGKTPLVIRLAQLLCHRGVDVDVLSRGYGRSSAAVERVDENGSAERFGDEPLLIARAAHVPVYVAAKRFEAGLLAERGAAEPGLHLLDDGFQHRQLRRDLDIVVLHRSDFAQSLLPAGRLREPLSALQRASVLVLREEDRGLEAELRRRRLTQPVWFMQRRLEAPPVQRAVAFCGIARPEEFFAALRSAGIELCAALSFRDHHRWTRDDITKLIEWQRQHRAKAFVTTEKDGVRLPAALRSRLESAAPLYVAPLTVHLDDEAAAVDLLLRQAVRK</sequence>
<evidence type="ECO:0000313" key="14">
    <source>
        <dbReference type="EMBL" id="RFU14961.1"/>
    </source>
</evidence>
<dbReference type="InterPro" id="IPR003758">
    <property type="entry name" value="LpxK"/>
</dbReference>
<keyword evidence="11 13" id="KW-0443">Lipid metabolism</keyword>
<dbReference type="GO" id="GO:0005524">
    <property type="term" value="F:ATP binding"/>
    <property type="evidence" value="ECO:0007669"/>
    <property type="project" value="UniProtKB-UniRule"/>
</dbReference>
<dbReference type="Pfam" id="PF02606">
    <property type="entry name" value="LpxK"/>
    <property type="match status" value="1"/>
</dbReference>
<dbReference type="NCBIfam" id="TIGR00682">
    <property type="entry name" value="lpxK"/>
    <property type="match status" value="1"/>
</dbReference>
<evidence type="ECO:0000256" key="10">
    <source>
        <dbReference type="ARBA" id="ARBA00022840"/>
    </source>
</evidence>
<dbReference type="GO" id="GO:0009244">
    <property type="term" value="P:lipopolysaccharide core region biosynthetic process"/>
    <property type="evidence" value="ECO:0007669"/>
    <property type="project" value="TreeGrafter"/>
</dbReference>
<keyword evidence="5 13" id="KW-0444">Lipid biosynthesis</keyword>
<dbReference type="SUPFAM" id="SSF52540">
    <property type="entry name" value="P-loop containing nucleoside triphosphate hydrolases"/>
    <property type="match status" value="1"/>
</dbReference>
<evidence type="ECO:0000256" key="3">
    <source>
        <dbReference type="ARBA" id="ARBA00012071"/>
    </source>
</evidence>
<dbReference type="EMBL" id="QVQT01000008">
    <property type="protein sequence ID" value="RFU14961.1"/>
    <property type="molecule type" value="Genomic_DNA"/>
</dbReference>
<keyword evidence="15" id="KW-1185">Reference proteome</keyword>
<dbReference type="UniPathway" id="UPA00359">
    <property type="reaction ID" value="UER00482"/>
</dbReference>
<feature type="binding site" evidence="13">
    <location>
        <begin position="111"/>
        <end position="118"/>
    </location>
    <ligand>
        <name>ATP</name>
        <dbReference type="ChEBI" id="CHEBI:30616"/>
    </ligand>
</feature>
<dbReference type="Proteomes" id="UP000264702">
    <property type="component" value="Unassembled WGS sequence"/>
</dbReference>
<keyword evidence="9 13" id="KW-0418">Kinase</keyword>
<dbReference type="GO" id="GO:0009029">
    <property type="term" value="F:lipid-A 4'-kinase activity"/>
    <property type="evidence" value="ECO:0007669"/>
    <property type="project" value="UniProtKB-UniRule"/>
</dbReference>
<reference evidence="14 15" key="1">
    <citation type="submission" date="2018-08" db="EMBL/GenBank/DDBJ databases">
        <title>Acidipila sp. 4G-K13, an acidobacterium isolated from forest soil.</title>
        <authorList>
            <person name="Gao Z.-H."/>
            <person name="Qiu L.-H."/>
        </authorList>
    </citation>
    <scope>NUCLEOTIDE SEQUENCE [LARGE SCALE GENOMIC DNA]</scope>
    <source>
        <strain evidence="14 15">4G-K13</strain>
    </source>
</reference>
<dbReference type="EC" id="2.7.1.130" evidence="3 13"/>
<evidence type="ECO:0000256" key="13">
    <source>
        <dbReference type="HAMAP-Rule" id="MF_00409"/>
    </source>
</evidence>
<name>A0A372IJN2_9BACT</name>
<dbReference type="PANTHER" id="PTHR42724:SF1">
    <property type="entry name" value="TETRAACYLDISACCHARIDE 4'-KINASE, MITOCHONDRIAL-RELATED"/>
    <property type="match status" value="1"/>
</dbReference>
<evidence type="ECO:0000256" key="2">
    <source>
        <dbReference type="ARBA" id="ARBA00004870"/>
    </source>
</evidence>
<organism evidence="14 15">
    <name type="scientific">Paracidobacterium acidisoli</name>
    <dbReference type="NCBI Taxonomy" id="2303751"/>
    <lineage>
        <taxon>Bacteria</taxon>
        <taxon>Pseudomonadati</taxon>
        <taxon>Acidobacteriota</taxon>
        <taxon>Terriglobia</taxon>
        <taxon>Terriglobales</taxon>
        <taxon>Acidobacteriaceae</taxon>
        <taxon>Paracidobacterium</taxon>
    </lineage>
</organism>
<dbReference type="GO" id="GO:0005886">
    <property type="term" value="C:plasma membrane"/>
    <property type="evidence" value="ECO:0007669"/>
    <property type="project" value="TreeGrafter"/>
</dbReference>
<keyword evidence="6 13" id="KW-0441">Lipid A biosynthesis</keyword>
<protein>
    <recommendedName>
        <fullName evidence="4 13">Tetraacyldisaccharide 4'-kinase</fullName>
        <ecNumber evidence="3 13">2.7.1.130</ecNumber>
    </recommendedName>
    <alternativeName>
        <fullName evidence="12 13">Lipid A 4'-kinase</fullName>
    </alternativeName>
</protein>
<comment type="similarity">
    <text evidence="13">Belongs to the LpxK family.</text>
</comment>
<evidence type="ECO:0000256" key="11">
    <source>
        <dbReference type="ARBA" id="ARBA00023098"/>
    </source>
</evidence>
<dbReference type="HAMAP" id="MF_00409">
    <property type="entry name" value="LpxK"/>
    <property type="match status" value="1"/>
</dbReference>
<evidence type="ECO:0000256" key="5">
    <source>
        <dbReference type="ARBA" id="ARBA00022516"/>
    </source>
</evidence>
<evidence type="ECO:0000256" key="9">
    <source>
        <dbReference type="ARBA" id="ARBA00022777"/>
    </source>
</evidence>
<evidence type="ECO:0000313" key="15">
    <source>
        <dbReference type="Proteomes" id="UP000264702"/>
    </source>
</evidence>
<dbReference type="AlphaFoldDB" id="A0A372IJN2"/>
<comment type="catalytic activity">
    <reaction evidence="13">
        <text>a lipid A disaccharide + ATP = a lipid IVA + ADP + H(+)</text>
        <dbReference type="Rhea" id="RHEA:67840"/>
        <dbReference type="ChEBI" id="CHEBI:15378"/>
        <dbReference type="ChEBI" id="CHEBI:30616"/>
        <dbReference type="ChEBI" id="CHEBI:176343"/>
        <dbReference type="ChEBI" id="CHEBI:176425"/>
        <dbReference type="ChEBI" id="CHEBI:456216"/>
        <dbReference type="EC" id="2.7.1.130"/>
    </reaction>
</comment>
<evidence type="ECO:0000256" key="4">
    <source>
        <dbReference type="ARBA" id="ARBA00016436"/>
    </source>
</evidence>